<evidence type="ECO:0000259" key="2">
    <source>
        <dbReference type="Pfam" id="PF20151"/>
    </source>
</evidence>
<accession>A0A0H2SFH0</accession>
<keyword evidence="4" id="KW-1185">Reference proteome</keyword>
<reference evidence="3 4" key="1">
    <citation type="submission" date="2015-04" db="EMBL/GenBank/DDBJ databases">
        <title>Complete genome sequence of Schizopora paradoxa KUC8140, a cosmopolitan wood degrader in East Asia.</title>
        <authorList>
            <consortium name="DOE Joint Genome Institute"/>
            <person name="Min B."/>
            <person name="Park H."/>
            <person name="Jang Y."/>
            <person name="Kim J.-J."/>
            <person name="Kim K.H."/>
            <person name="Pangilinan J."/>
            <person name="Lipzen A."/>
            <person name="Riley R."/>
            <person name="Grigoriev I.V."/>
            <person name="Spatafora J.W."/>
            <person name="Choi I.-G."/>
        </authorList>
    </citation>
    <scope>NUCLEOTIDE SEQUENCE [LARGE SCALE GENOMIC DNA]</scope>
    <source>
        <strain evidence="3 4">KUC8140</strain>
    </source>
</reference>
<dbReference type="AlphaFoldDB" id="A0A0H2SFH0"/>
<protein>
    <recommendedName>
        <fullName evidence="2">DUF6533 domain-containing protein</fullName>
    </recommendedName>
</protein>
<keyword evidence="1" id="KW-0812">Transmembrane</keyword>
<evidence type="ECO:0000256" key="1">
    <source>
        <dbReference type="SAM" id="Phobius"/>
    </source>
</evidence>
<dbReference type="EMBL" id="KQ085924">
    <property type="protein sequence ID" value="KLO15831.1"/>
    <property type="molecule type" value="Genomic_DNA"/>
</dbReference>
<gene>
    <name evidence="3" type="ORF">SCHPADRAFT_995590</name>
</gene>
<organism evidence="3 4">
    <name type="scientific">Schizopora paradoxa</name>
    <dbReference type="NCBI Taxonomy" id="27342"/>
    <lineage>
        <taxon>Eukaryota</taxon>
        <taxon>Fungi</taxon>
        <taxon>Dikarya</taxon>
        <taxon>Basidiomycota</taxon>
        <taxon>Agaricomycotina</taxon>
        <taxon>Agaricomycetes</taxon>
        <taxon>Hymenochaetales</taxon>
        <taxon>Schizoporaceae</taxon>
        <taxon>Schizopora</taxon>
    </lineage>
</organism>
<proteinExistence type="predicted"/>
<name>A0A0H2SFH0_9AGAM</name>
<dbReference type="Pfam" id="PF20151">
    <property type="entry name" value="DUF6533"/>
    <property type="match status" value="1"/>
</dbReference>
<evidence type="ECO:0000313" key="3">
    <source>
        <dbReference type="EMBL" id="KLO15831.1"/>
    </source>
</evidence>
<keyword evidence="1" id="KW-0472">Membrane</keyword>
<sequence>MLSAQDDDYIESQCRAWSQTAEVEYRFLPPFSFVYNVSANSVHGFLDLNSQAEMGAYYDGFEFLGPVNAGYTRLSVHDRCIAIEIISKPDRQLSFFSSLIAPPVATTCFVTYEHLINLDYEIRYLWQRRFTFGSCLLFFCRYFPIAQIYVCIVEYILTTDLLPSNCKSLLKANSGLVYLQFCLSNLVLYTRTYAVWAGNKRVLMTLMGTYIISAAGTAYTVYRYVHGISVLGLRLWSGCIFLVTDHTIFYALLGSVLMESFQIQQGGRTKVSLLTVMAQDGMAYFIFNTMCTIANMIVLQRASADYRDFLVTTQSCVQNVLCARLFFHMQTVYRNGPGTSTMSSTTFTDVNAKEFEMREQHRREPKALRVAGGRLFAEDATWTGLTTTHSDDSEIL</sequence>
<dbReference type="OrthoDB" id="3349377at2759"/>
<keyword evidence="1" id="KW-1133">Transmembrane helix</keyword>
<feature type="domain" description="DUF6533" evidence="2">
    <location>
        <begin position="104"/>
        <end position="146"/>
    </location>
</feature>
<feature type="transmembrane region" description="Helical" evidence="1">
    <location>
        <begin position="203"/>
        <end position="222"/>
    </location>
</feature>
<feature type="transmembrane region" description="Helical" evidence="1">
    <location>
        <begin position="234"/>
        <end position="258"/>
    </location>
</feature>
<dbReference type="InParanoid" id="A0A0H2SFH0"/>
<dbReference type="InterPro" id="IPR045340">
    <property type="entry name" value="DUF6533"/>
</dbReference>
<dbReference type="Proteomes" id="UP000053477">
    <property type="component" value="Unassembled WGS sequence"/>
</dbReference>
<feature type="transmembrane region" description="Helical" evidence="1">
    <location>
        <begin position="130"/>
        <end position="157"/>
    </location>
</feature>
<evidence type="ECO:0000313" key="4">
    <source>
        <dbReference type="Proteomes" id="UP000053477"/>
    </source>
</evidence>